<name>A0AAU9JNA6_9CILI</name>
<evidence type="ECO:0000313" key="1">
    <source>
        <dbReference type="EMBL" id="CAG9327105.1"/>
    </source>
</evidence>
<dbReference type="EMBL" id="CAJZBQ010000043">
    <property type="protein sequence ID" value="CAG9327105.1"/>
    <property type="molecule type" value="Genomic_DNA"/>
</dbReference>
<sequence>MNYHKCCIEECQCQADIKCSCMIYLCENHRNAHLGGKTHHFLNLQTIVNAQTQREAINYLQREIEKLRFLKGNLVNEVYKNIMKIESKLEIFCSKIDNDIEEIAKYTKQILEIDQFSHYDENSEFKWLNGNSDEGVSLLEKKFRDRLRADQVDNLVYDIFYKEVLDIEKAKNLIVISGLEEKSLSLETEIVDLRKHYEILQLQFKELTEKYENEKEFTHTHGGPSVRCCLCRRFFYDDQLVIHDCGCVSCKNCKLPENRKIEDFDQNEQKVFCWVCGKFKDNENNWICFEEKLKKAINTS</sequence>
<comment type="caution">
    <text evidence="1">The sequence shown here is derived from an EMBL/GenBank/DDBJ whole genome shotgun (WGS) entry which is preliminary data.</text>
</comment>
<protein>
    <recommendedName>
        <fullName evidence="3">RING-type domain-containing protein</fullName>
    </recommendedName>
</protein>
<accession>A0AAU9JNA6</accession>
<proteinExistence type="predicted"/>
<keyword evidence="2" id="KW-1185">Reference proteome</keyword>
<evidence type="ECO:0008006" key="3">
    <source>
        <dbReference type="Google" id="ProtNLM"/>
    </source>
</evidence>
<dbReference type="AlphaFoldDB" id="A0AAU9JNA6"/>
<reference evidence="1" key="1">
    <citation type="submission" date="2021-09" db="EMBL/GenBank/DDBJ databases">
        <authorList>
            <consortium name="AG Swart"/>
            <person name="Singh M."/>
            <person name="Singh A."/>
            <person name="Seah K."/>
            <person name="Emmerich C."/>
        </authorList>
    </citation>
    <scope>NUCLEOTIDE SEQUENCE</scope>
    <source>
        <strain evidence="1">ATCC30299</strain>
    </source>
</reference>
<dbReference type="Proteomes" id="UP001162131">
    <property type="component" value="Unassembled WGS sequence"/>
</dbReference>
<evidence type="ECO:0000313" key="2">
    <source>
        <dbReference type="Proteomes" id="UP001162131"/>
    </source>
</evidence>
<gene>
    <name evidence="1" type="ORF">BSTOLATCC_MIC43150</name>
</gene>
<organism evidence="1 2">
    <name type="scientific">Blepharisma stoltei</name>
    <dbReference type="NCBI Taxonomy" id="1481888"/>
    <lineage>
        <taxon>Eukaryota</taxon>
        <taxon>Sar</taxon>
        <taxon>Alveolata</taxon>
        <taxon>Ciliophora</taxon>
        <taxon>Postciliodesmatophora</taxon>
        <taxon>Heterotrichea</taxon>
        <taxon>Heterotrichida</taxon>
        <taxon>Blepharismidae</taxon>
        <taxon>Blepharisma</taxon>
    </lineage>
</organism>